<proteinExistence type="predicted"/>
<name>A0A1Q8VF65_9ACTO</name>
<evidence type="ECO:0000313" key="2">
    <source>
        <dbReference type="Proteomes" id="UP000186471"/>
    </source>
</evidence>
<comment type="caution">
    <text evidence="1">The sequence shown here is derived from an EMBL/GenBank/DDBJ whole genome shotgun (WGS) entry which is preliminary data.</text>
</comment>
<dbReference type="AlphaFoldDB" id="A0A1Q8VF65"/>
<dbReference type="Proteomes" id="UP000186471">
    <property type="component" value="Unassembled WGS sequence"/>
</dbReference>
<protein>
    <submittedName>
        <fullName evidence="1">Uncharacterized protein</fullName>
    </submittedName>
</protein>
<dbReference type="RefSeq" id="WP_075411635.1">
    <property type="nucleotide sequence ID" value="NZ_MSKK01000026.1"/>
</dbReference>
<evidence type="ECO:0000313" key="1">
    <source>
        <dbReference type="EMBL" id="OLO46697.1"/>
    </source>
</evidence>
<dbReference type="EMBL" id="MSKK01000026">
    <property type="protein sequence ID" value="OLO46697.1"/>
    <property type="molecule type" value="Genomic_DNA"/>
</dbReference>
<reference evidence="1 2" key="1">
    <citation type="submission" date="2016-12" db="EMBL/GenBank/DDBJ databases">
        <title>Genomic comparison of strains in the 'Actinomyces naeslundii' group.</title>
        <authorList>
            <person name="Mughal S.R."/>
            <person name="Do T."/>
            <person name="Gilbert S.C."/>
            <person name="Witherden E.A."/>
            <person name="Didelot X."/>
            <person name="Beighton D."/>
        </authorList>
    </citation>
    <scope>NUCLEOTIDE SEQUENCE [LARGE SCALE GENOMIC DNA]</scope>
    <source>
        <strain evidence="1 2">R21091</strain>
    </source>
</reference>
<gene>
    <name evidence="1" type="ORF">BKH31_06865</name>
</gene>
<sequence length="319" mass="35676">MSLTRELNKKQSPFRQLVEGCAPALAIAGGRSPEGKRVAERLGFYDLVKSRSLAPLPDGVTDARRHSPTVGMAFDIRTRMMLSQFEPRRSASAMGMDVFNHLLAPLLPNGQHISDVLGDAFLEAERLTRDGDDVDQDYASIVFAWCESIYRAGGRAIRSSLGERLSAARNVDEVYDSIPTLMLEDIARLRIVNQRQIKHWRLRMRHGAFFISNPSFSGDFLVDGADGDWFIDDTLFDFKVKDTITAPWVRKTLMQLLGYLILDLDNDYQAKCIGIWLPRQATVKTWAIEEVLGNDASTILAKARVDVESVMERGVGVVA</sequence>
<dbReference type="OrthoDB" id="4001768at2"/>
<accession>A0A1Q8VF65</accession>
<organism evidence="1 2">
    <name type="scientific">Actinomyces oris</name>
    <dbReference type="NCBI Taxonomy" id="544580"/>
    <lineage>
        <taxon>Bacteria</taxon>
        <taxon>Bacillati</taxon>
        <taxon>Actinomycetota</taxon>
        <taxon>Actinomycetes</taxon>
        <taxon>Actinomycetales</taxon>
        <taxon>Actinomycetaceae</taxon>
        <taxon>Actinomyces</taxon>
    </lineage>
</organism>